<protein>
    <submittedName>
        <fullName evidence="2">Uncharacterized protein</fullName>
    </submittedName>
</protein>
<evidence type="ECO:0000313" key="3">
    <source>
        <dbReference type="Proteomes" id="UP001328107"/>
    </source>
</evidence>
<name>A0AAN4ZJK8_9BILA</name>
<dbReference type="EMBL" id="BTRK01000003">
    <property type="protein sequence ID" value="GMR42443.1"/>
    <property type="molecule type" value="Genomic_DNA"/>
</dbReference>
<proteinExistence type="predicted"/>
<dbReference type="AlphaFoldDB" id="A0AAN4ZJK8"/>
<feature type="region of interest" description="Disordered" evidence="1">
    <location>
        <begin position="1"/>
        <end position="24"/>
    </location>
</feature>
<evidence type="ECO:0000313" key="2">
    <source>
        <dbReference type="EMBL" id="GMR42443.1"/>
    </source>
</evidence>
<keyword evidence="3" id="KW-1185">Reference proteome</keyword>
<gene>
    <name evidence="2" type="ORF">PMAYCL1PPCAC_12638</name>
</gene>
<dbReference type="Proteomes" id="UP001328107">
    <property type="component" value="Unassembled WGS sequence"/>
</dbReference>
<evidence type="ECO:0000256" key="1">
    <source>
        <dbReference type="SAM" id="MobiDB-lite"/>
    </source>
</evidence>
<comment type="caution">
    <text evidence="2">The sequence shown here is derived from an EMBL/GenBank/DDBJ whole genome shotgun (WGS) entry which is preliminary data.</text>
</comment>
<feature type="non-terminal residue" evidence="2">
    <location>
        <position position="81"/>
    </location>
</feature>
<accession>A0AAN4ZJK8</accession>
<feature type="compositionally biased region" description="Basic and acidic residues" evidence="1">
    <location>
        <begin position="8"/>
        <end position="24"/>
    </location>
</feature>
<sequence length="81" mass="9146">FIAMGGGRSDDKGTKKEEEKENLYRKREFSHPRKLAKMAGLDPPREKMFVAEHDGKFPHTDRVINSFCSGLTAFGLISVFS</sequence>
<reference evidence="3" key="1">
    <citation type="submission" date="2022-10" db="EMBL/GenBank/DDBJ databases">
        <title>Genome assembly of Pristionchus species.</title>
        <authorList>
            <person name="Yoshida K."/>
            <person name="Sommer R.J."/>
        </authorList>
    </citation>
    <scope>NUCLEOTIDE SEQUENCE [LARGE SCALE GENOMIC DNA]</scope>
    <source>
        <strain evidence="3">RS5460</strain>
    </source>
</reference>
<organism evidence="2 3">
    <name type="scientific">Pristionchus mayeri</name>
    <dbReference type="NCBI Taxonomy" id="1317129"/>
    <lineage>
        <taxon>Eukaryota</taxon>
        <taxon>Metazoa</taxon>
        <taxon>Ecdysozoa</taxon>
        <taxon>Nematoda</taxon>
        <taxon>Chromadorea</taxon>
        <taxon>Rhabditida</taxon>
        <taxon>Rhabditina</taxon>
        <taxon>Diplogasteromorpha</taxon>
        <taxon>Diplogasteroidea</taxon>
        <taxon>Neodiplogasteridae</taxon>
        <taxon>Pristionchus</taxon>
    </lineage>
</organism>
<feature type="non-terminal residue" evidence="2">
    <location>
        <position position="1"/>
    </location>
</feature>